<organism evidence="1 2">
    <name type="scientific">Psylliodes chrysocephalus</name>
    <dbReference type="NCBI Taxonomy" id="3402493"/>
    <lineage>
        <taxon>Eukaryota</taxon>
        <taxon>Metazoa</taxon>
        <taxon>Ecdysozoa</taxon>
        <taxon>Arthropoda</taxon>
        <taxon>Hexapoda</taxon>
        <taxon>Insecta</taxon>
        <taxon>Pterygota</taxon>
        <taxon>Neoptera</taxon>
        <taxon>Endopterygota</taxon>
        <taxon>Coleoptera</taxon>
        <taxon>Polyphaga</taxon>
        <taxon>Cucujiformia</taxon>
        <taxon>Chrysomeloidea</taxon>
        <taxon>Chrysomelidae</taxon>
        <taxon>Galerucinae</taxon>
        <taxon>Alticini</taxon>
        <taxon>Psylliodes</taxon>
    </lineage>
</organism>
<dbReference type="AlphaFoldDB" id="A0A9P0CY13"/>
<dbReference type="Proteomes" id="UP001153636">
    <property type="component" value="Chromosome 2"/>
</dbReference>
<accession>A0A9P0CY13</accession>
<protein>
    <submittedName>
        <fullName evidence="1">Uncharacterized protein</fullName>
    </submittedName>
</protein>
<keyword evidence="2" id="KW-1185">Reference proteome</keyword>
<sequence>MHEDCRKYVTINFHKTSAAAAKAFLENLPVEVQLQSFHQKTIEENKQILASIISCIVFCGTHDLAVRGKEADKEVFFDLMNLRIESGDIKLKSYLEKCHKNAVYTSPKIQNDI</sequence>
<gene>
    <name evidence="1" type="ORF">PSYICH_LOCUS6580</name>
</gene>
<dbReference type="EMBL" id="OV651814">
    <property type="protein sequence ID" value="CAH1107004.1"/>
    <property type="molecule type" value="Genomic_DNA"/>
</dbReference>
<evidence type="ECO:0000313" key="2">
    <source>
        <dbReference type="Proteomes" id="UP001153636"/>
    </source>
</evidence>
<dbReference type="OrthoDB" id="10023262at2759"/>
<proteinExistence type="predicted"/>
<evidence type="ECO:0000313" key="1">
    <source>
        <dbReference type="EMBL" id="CAH1107004.1"/>
    </source>
</evidence>
<reference evidence="1" key="1">
    <citation type="submission" date="2022-01" db="EMBL/GenBank/DDBJ databases">
        <authorList>
            <person name="King R."/>
        </authorList>
    </citation>
    <scope>NUCLEOTIDE SEQUENCE</scope>
</reference>
<name>A0A9P0CY13_9CUCU</name>